<feature type="domain" description="Rap-GAP" evidence="2">
    <location>
        <begin position="1"/>
        <end position="68"/>
    </location>
</feature>
<sequence>MQLDVAVTRSQDVPSFGPPIPKGVTFPKSTVFRDFLLAKVINAENAAHKSDTSLRHGTRTRRSTCGLWQSHAVCNFEASYYSGGGEPSDYAWQAGAPAGQPDWVEICKVAVATSLSHEQMIGLLRTSVHCEVVIIPPH</sequence>
<keyword evidence="4" id="KW-1185">Reference proteome</keyword>
<keyword evidence="1" id="KW-0343">GTPase activation</keyword>
<comment type="caution">
    <text evidence="3">The sequence shown here is derived from an EMBL/GenBank/DDBJ whole genome shotgun (WGS) entry which is preliminary data.</text>
</comment>
<gene>
    <name evidence="3" type="ORF">AKAME5_002369000</name>
</gene>
<accession>A0AAD3NII8</accession>
<evidence type="ECO:0000313" key="3">
    <source>
        <dbReference type="EMBL" id="GLD72365.1"/>
    </source>
</evidence>
<evidence type="ECO:0000256" key="1">
    <source>
        <dbReference type="ARBA" id="ARBA00022468"/>
    </source>
</evidence>
<dbReference type="PANTHER" id="PTHR15711:SF10">
    <property type="entry name" value="SIGNAL-INDUCED PROLIFERATION-ASSOCIATED 1-LIKE PROTEIN 1"/>
    <property type="match status" value="1"/>
</dbReference>
<dbReference type="Gene3D" id="3.40.50.11210">
    <property type="entry name" value="Rap/Ran-GAP"/>
    <property type="match status" value="1"/>
</dbReference>
<name>A0AAD3NII8_LATJO</name>
<reference evidence="3" key="1">
    <citation type="submission" date="2022-08" db="EMBL/GenBank/DDBJ databases">
        <title>Genome sequencing of akame (Lates japonicus).</title>
        <authorList>
            <person name="Hashiguchi Y."/>
            <person name="Takahashi H."/>
        </authorList>
    </citation>
    <scope>NUCLEOTIDE SEQUENCE</scope>
    <source>
        <strain evidence="3">Kochi</strain>
    </source>
</reference>
<dbReference type="InterPro" id="IPR035974">
    <property type="entry name" value="Rap/Ran-GAP_sf"/>
</dbReference>
<dbReference type="Proteomes" id="UP001279410">
    <property type="component" value="Unassembled WGS sequence"/>
</dbReference>
<organism evidence="3 4">
    <name type="scientific">Lates japonicus</name>
    <name type="common">Japanese lates</name>
    <dbReference type="NCBI Taxonomy" id="270547"/>
    <lineage>
        <taxon>Eukaryota</taxon>
        <taxon>Metazoa</taxon>
        <taxon>Chordata</taxon>
        <taxon>Craniata</taxon>
        <taxon>Vertebrata</taxon>
        <taxon>Euteleostomi</taxon>
        <taxon>Actinopterygii</taxon>
        <taxon>Neopterygii</taxon>
        <taxon>Teleostei</taxon>
        <taxon>Neoteleostei</taxon>
        <taxon>Acanthomorphata</taxon>
        <taxon>Carangaria</taxon>
        <taxon>Carangaria incertae sedis</taxon>
        <taxon>Centropomidae</taxon>
        <taxon>Lates</taxon>
    </lineage>
</organism>
<evidence type="ECO:0000313" key="4">
    <source>
        <dbReference type="Proteomes" id="UP001279410"/>
    </source>
</evidence>
<dbReference type="PANTHER" id="PTHR15711">
    <property type="entry name" value="RAP GTPASE-ACTIVATING PROTEIN"/>
    <property type="match status" value="1"/>
</dbReference>
<dbReference type="GO" id="GO:0051056">
    <property type="term" value="P:regulation of small GTPase mediated signal transduction"/>
    <property type="evidence" value="ECO:0007669"/>
    <property type="project" value="InterPro"/>
</dbReference>
<dbReference type="PROSITE" id="PS50085">
    <property type="entry name" value="RAPGAP"/>
    <property type="match status" value="1"/>
</dbReference>
<dbReference type="AlphaFoldDB" id="A0AAD3NII8"/>
<protein>
    <submittedName>
        <fullName evidence="3">Signal-induced proliferation-associated 1-like protein 1</fullName>
    </submittedName>
</protein>
<dbReference type="InterPro" id="IPR000331">
    <property type="entry name" value="Rap/Ran_GAP_dom"/>
</dbReference>
<dbReference type="GO" id="GO:0005737">
    <property type="term" value="C:cytoplasm"/>
    <property type="evidence" value="ECO:0007669"/>
    <property type="project" value="TreeGrafter"/>
</dbReference>
<dbReference type="Pfam" id="PF02145">
    <property type="entry name" value="Rap_GAP"/>
    <property type="match status" value="1"/>
</dbReference>
<dbReference type="GO" id="GO:0005096">
    <property type="term" value="F:GTPase activator activity"/>
    <property type="evidence" value="ECO:0007669"/>
    <property type="project" value="UniProtKB-KW"/>
</dbReference>
<evidence type="ECO:0000259" key="2">
    <source>
        <dbReference type="PROSITE" id="PS50085"/>
    </source>
</evidence>
<dbReference type="InterPro" id="IPR050989">
    <property type="entry name" value="Rap1_Ran_GAP"/>
</dbReference>
<dbReference type="SUPFAM" id="SSF111347">
    <property type="entry name" value="Rap/Ran-GAP"/>
    <property type="match status" value="1"/>
</dbReference>
<proteinExistence type="predicted"/>
<dbReference type="EMBL" id="BRZM01001005">
    <property type="protein sequence ID" value="GLD72365.1"/>
    <property type="molecule type" value="Genomic_DNA"/>
</dbReference>